<organism evidence="1 2">
    <name type="scientific">Diaporthe vaccinii</name>
    <dbReference type="NCBI Taxonomy" id="105482"/>
    <lineage>
        <taxon>Eukaryota</taxon>
        <taxon>Fungi</taxon>
        <taxon>Dikarya</taxon>
        <taxon>Ascomycota</taxon>
        <taxon>Pezizomycotina</taxon>
        <taxon>Sordariomycetes</taxon>
        <taxon>Sordariomycetidae</taxon>
        <taxon>Diaporthales</taxon>
        <taxon>Diaporthaceae</taxon>
        <taxon>Diaporthe</taxon>
        <taxon>Diaporthe eres species complex</taxon>
    </lineage>
</organism>
<name>A0ABR4FDU1_9PEZI</name>
<accession>A0ABR4FDU1</accession>
<dbReference type="EMBL" id="JBAWTH010000002">
    <property type="protein sequence ID" value="KAL2292691.1"/>
    <property type="molecule type" value="Genomic_DNA"/>
</dbReference>
<sequence>MPDQTICNTSVTTAYTLPDVPFTYCEDPSITWSFNAIESGDNYTLILVDAQQGLAASKVWDKAVFPVLDAGSTVYQQYMGAPSFVV</sequence>
<evidence type="ECO:0000313" key="2">
    <source>
        <dbReference type="Proteomes" id="UP001600888"/>
    </source>
</evidence>
<comment type="caution">
    <text evidence="1">The sequence shown here is derived from an EMBL/GenBank/DDBJ whole genome shotgun (WGS) entry which is preliminary data.</text>
</comment>
<dbReference type="Proteomes" id="UP001600888">
    <property type="component" value="Unassembled WGS sequence"/>
</dbReference>
<protein>
    <submittedName>
        <fullName evidence="1">Uncharacterized protein</fullName>
    </submittedName>
</protein>
<reference evidence="1 2" key="1">
    <citation type="submission" date="2024-03" db="EMBL/GenBank/DDBJ databases">
        <title>A high-quality draft genome sequence of Diaporthe vaccinii, a causative agent of upright dieback and viscid rot disease in cranberry plants.</title>
        <authorList>
            <person name="Sarrasin M."/>
            <person name="Lang B.F."/>
            <person name="Burger G."/>
        </authorList>
    </citation>
    <scope>NUCLEOTIDE SEQUENCE [LARGE SCALE GENOMIC DNA]</scope>
    <source>
        <strain evidence="1 2">IS7</strain>
    </source>
</reference>
<gene>
    <name evidence="1" type="ORF">FJTKL_07785</name>
</gene>
<evidence type="ECO:0000313" key="1">
    <source>
        <dbReference type="EMBL" id="KAL2292691.1"/>
    </source>
</evidence>
<proteinExistence type="predicted"/>
<keyword evidence="2" id="KW-1185">Reference proteome</keyword>